<keyword evidence="4 6" id="KW-0472">Membrane</keyword>
<comment type="caution">
    <text evidence="8">The sequence shown here is derived from an EMBL/GenBank/DDBJ whole genome shotgun (WGS) entry which is preliminary data.</text>
</comment>
<feature type="domain" description="PIG-P" evidence="7">
    <location>
        <begin position="104"/>
        <end position="218"/>
    </location>
</feature>
<keyword evidence="3 6" id="KW-1133">Transmembrane helix</keyword>
<feature type="region of interest" description="Disordered" evidence="5">
    <location>
        <begin position="1"/>
        <end position="86"/>
    </location>
</feature>
<evidence type="ECO:0000256" key="5">
    <source>
        <dbReference type="SAM" id="MobiDB-lite"/>
    </source>
</evidence>
<evidence type="ECO:0000256" key="6">
    <source>
        <dbReference type="SAM" id="Phobius"/>
    </source>
</evidence>
<evidence type="ECO:0000256" key="3">
    <source>
        <dbReference type="ARBA" id="ARBA00022989"/>
    </source>
</evidence>
<protein>
    <submittedName>
        <fullName evidence="8">PIG-P-domain-containing protein</fullName>
    </submittedName>
</protein>
<dbReference type="GeneID" id="90040923"/>
<dbReference type="PANTHER" id="PTHR46346:SF1">
    <property type="entry name" value="PHOSPHATIDYLINOSITOL N-ACETYLGLUCOSAMINYLTRANSFERASE SUBUNIT P"/>
    <property type="match status" value="1"/>
</dbReference>
<proteinExistence type="predicted"/>
<dbReference type="RefSeq" id="XP_064766438.1">
    <property type="nucleotide sequence ID" value="XM_064915411.1"/>
</dbReference>
<feature type="transmembrane region" description="Helical" evidence="6">
    <location>
        <begin position="107"/>
        <end position="126"/>
    </location>
</feature>
<keyword evidence="2 6" id="KW-0812">Transmembrane</keyword>
<evidence type="ECO:0000313" key="9">
    <source>
        <dbReference type="Proteomes" id="UP001498771"/>
    </source>
</evidence>
<reference evidence="8 9" key="1">
    <citation type="submission" date="2024-03" db="EMBL/GenBank/DDBJ databases">
        <title>Genome-scale model development and genomic sequencing of the oleaginous clade Lipomyces.</title>
        <authorList>
            <consortium name="Lawrence Berkeley National Laboratory"/>
            <person name="Czajka J.J."/>
            <person name="Han Y."/>
            <person name="Kim J."/>
            <person name="Mondo S.J."/>
            <person name="Hofstad B.A."/>
            <person name="Robles A."/>
            <person name="Haridas S."/>
            <person name="Riley R."/>
            <person name="LaButti K."/>
            <person name="Pangilinan J."/>
            <person name="Andreopoulos W."/>
            <person name="Lipzen A."/>
            <person name="Yan J."/>
            <person name="Wang M."/>
            <person name="Ng V."/>
            <person name="Grigoriev I.V."/>
            <person name="Spatafora J.W."/>
            <person name="Magnuson J.K."/>
            <person name="Baker S.E."/>
            <person name="Pomraning K.R."/>
        </authorList>
    </citation>
    <scope>NUCLEOTIDE SEQUENCE [LARGE SCALE GENOMIC DNA]</scope>
    <source>
        <strain evidence="8 9">Phaff 52-87</strain>
    </source>
</reference>
<accession>A0ABR1F0R9</accession>
<organism evidence="8 9">
    <name type="scientific">Myxozyma melibiosi</name>
    <dbReference type="NCBI Taxonomy" id="54550"/>
    <lineage>
        <taxon>Eukaryota</taxon>
        <taxon>Fungi</taxon>
        <taxon>Dikarya</taxon>
        <taxon>Ascomycota</taxon>
        <taxon>Saccharomycotina</taxon>
        <taxon>Lipomycetes</taxon>
        <taxon>Lipomycetales</taxon>
        <taxon>Lipomycetaceae</taxon>
        <taxon>Myxozyma</taxon>
    </lineage>
</organism>
<feature type="transmembrane region" description="Helical" evidence="6">
    <location>
        <begin position="146"/>
        <end position="166"/>
    </location>
</feature>
<keyword evidence="9" id="KW-1185">Reference proteome</keyword>
<sequence length="244" mass="27446">MKRSKSSASIRRRRPRQSASSSNLEALEDNSWQFQPPFYNHPPTPLKKPTNTPFSLFTSGRNSPRASVTRSASVASDSEADIPDGDKLAKESDVTVGGDAVPPEREYFGFALYVSSTFAFIIYILWAFLPQSVLHSLKIYYYPSRWWALAFPSFLVMLIVYIYVALVSYNVEILTPELNHLTTITDEYAVISEDDKYLWKGSDGVWDLPLESVNYVLYADRHNAHDEANGNGCQSPETSEPPSS</sequence>
<name>A0ABR1F0R9_9ASCO</name>
<evidence type="ECO:0000313" key="8">
    <source>
        <dbReference type="EMBL" id="KAK7203405.1"/>
    </source>
</evidence>
<dbReference type="Pfam" id="PF08510">
    <property type="entry name" value="PIG-P"/>
    <property type="match status" value="1"/>
</dbReference>
<dbReference type="Proteomes" id="UP001498771">
    <property type="component" value="Unassembled WGS sequence"/>
</dbReference>
<comment type="subcellular location">
    <subcellularLocation>
        <location evidence="1">Membrane</location>
        <topology evidence="1">Multi-pass membrane protein</topology>
    </subcellularLocation>
</comment>
<dbReference type="PANTHER" id="PTHR46346">
    <property type="entry name" value="PHOSPHATIDYLINOSITOL N-ACETYLGLUCOSAMINYLTRANSFERASE SUBUNIT P"/>
    <property type="match status" value="1"/>
</dbReference>
<dbReference type="EMBL" id="JBBJBU010000012">
    <property type="protein sequence ID" value="KAK7203405.1"/>
    <property type="molecule type" value="Genomic_DNA"/>
</dbReference>
<gene>
    <name evidence="8" type="ORF">BZA70DRAFT_79360</name>
</gene>
<dbReference type="InterPro" id="IPR013717">
    <property type="entry name" value="PIG-P"/>
</dbReference>
<evidence type="ECO:0000259" key="7">
    <source>
        <dbReference type="Pfam" id="PF08510"/>
    </source>
</evidence>
<evidence type="ECO:0000256" key="1">
    <source>
        <dbReference type="ARBA" id="ARBA00004141"/>
    </source>
</evidence>
<evidence type="ECO:0000256" key="2">
    <source>
        <dbReference type="ARBA" id="ARBA00022692"/>
    </source>
</evidence>
<feature type="compositionally biased region" description="Low complexity" evidence="5">
    <location>
        <begin position="63"/>
        <end position="77"/>
    </location>
</feature>
<evidence type="ECO:0000256" key="4">
    <source>
        <dbReference type="ARBA" id="ARBA00023136"/>
    </source>
</evidence>
<feature type="compositionally biased region" description="Basic residues" evidence="5">
    <location>
        <begin position="1"/>
        <end position="16"/>
    </location>
</feature>
<dbReference type="InterPro" id="IPR052263">
    <property type="entry name" value="GPI_Anchor_Biosynth"/>
</dbReference>